<evidence type="ECO:0000256" key="1">
    <source>
        <dbReference type="SAM" id="MobiDB-lite"/>
    </source>
</evidence>
<accession>A0A846XGP3</accession>
<organism evidence="2 3">
    <name type="scientific">Nocardia speluncae</name>
    <dbReference type="NCBI Taxonomy" id="419477"/>
    <lineage>
        <taxon>Bacteria</taxon>
        <taxon>Bacillati</taxon>
        <taxon>Actinomycetota</taxon>
        <taxon>Actinomycetes</taxon>
        <taxon>Mycobacteriales</taxon>
        <taxon>Nocardiaceae</taxon>
        <taxon>Nocardia</taxon>
    </lineage>
</organism>
<feature type="region of interest" description="Disordered" evidence="1">
    <location>
        <begin position="288"/>
        <end position="317"/>
    </location>
</feature>
<dbReference type="AlphaFoldDB" id="A0A846XGP3"/>
<gene>
    <name evidence="2" type="ORF">HGA13_12210</name>
</gene>
<evidence type="ECO:0000313" key="2">
    <source>
        <dbReference type="EMBL" id="NKY33836.1"/>
    </source>
</evidence>
<evidence type="ECO:0000313" key="3">
    <source>
        <dbReference type="Proteomes" id="UP000565715"/>
    </source>
</evidence>
<proteinExistence type="predicted"/>
<protein>
    <submittedName>
        <fullName evidence="2">Uncharacterized protein</fullName>
    </submittedName>
</protein>
<name>A0A846XGP3_9NOCA</name>
<dbReference type="RefSeq" id="WP_157113061.1">
    <property type="nucleotide sequence ID" value="NZ_JAAXOO010000003.1"/>
</dbReference>
<sequence>MPKNSSARRRRRARRIEAEGGVKYVEALRRGEELAAQAREHAERNSRLRPSKIEIGGVEKYWRHEDAGQLGQDGMADPTAADVVAAAEALLPTVRALQSAKLEPTTVVVPYWQRGRLTQKELNEEFRTTIREVIADLERVREDADIGCIEWATVAAGYYGVRVKLNGLDRITGGPLHDRLESAMDAADVLSMTAEAVHSRGCLLGADRSRRFGWGYSPCDGGEVRVRVRIFGDDTLITVPGCPRHAAEEIVNCDYDVEDGMTGVEVMGGTTADLDTVYDLAEQVRRERDKLQRERHKNPSGGRSVPVPPWHRGQDYW</sequence>
<comment type="caution">
    <text evidence="2">The sequence shown here is derived from an EMBL/GenBank/DDBJ whole genome shotgun (WGS) entry which is preliminary data.</text>
</comment>
<reference evidence="2 3" key="1">
    <citation type="submission" date="2020-04" db="EMBL/GenBank/DDBJ databases">
        <title>MicrobeNet Type strains.</title>
        <authorList>
            <person name="Nicholson A.C."/>
        </authorList>
    </citation>
    <scope>NUCLEOTIDE SEQUENCE [LARGE SCALE GENOMIC DNA]</scope>
    <source>
        <strain evidence="2 3">DSM 45078</strain>
    </source>
</reference>
<dbReference type="EMBL" id="JAAXOO010000003">
    <property type="protein sequence ID" value="NKY33836.1"/>
    <property type="molecule type" value="Genomic_DNA"/>
</dbReference>
<dbReference type="Proteomes" id="UP000565715">
    <property type="component" value="Unassembled WGS sequence"/>
</dbReference>
<keyword evidence="3" id="KW-1185">Reference proteome</keyword>